<dbReference type="Pfam" id="PF13711">
    <property type="entry name" value="DUF4160"/>
    <property type="match status" value="1"/>
</dbReference>
<protein>
    <submittedName>
        <fullName evidence="1">Uncharacterized protein DUF4160</fullName>
    </submittedName>
</protein>
<proteinExistence type="predicted"/>
<organism evidence="1 2">
    <name type="scientific">Sinimarinibacterium flocculans</name>
    <dbReference type="NCBI Taxonomy" id="985250"/>
    <lineage>
        <taxon>Bacteria</taxon>
        <taxon>Pseudomonadati</taxon>
        <taxon>Pseudomonadota</taxon>
        <taxon>Gammaproteobacteria</taxon>
        <taxon>Nevskiales</taxon>
        <taxon>Nevskiaceae</taxon>
        <taxon>Sinimarinibacterium</taxon>
    </lineage>
</organism>
<dbReference type="AlphaFoldDB" id="A0A318EDW7"/>
<dbReference type="EMBL" id="QICN01000003">
    <property type="protein sequence ID" value="PXV69824.1"/>
    <property type="molecule type" value="Genomic_DNA"/>
</dbReference>
<dbReference type="InterPro" id="IPR025427">
    <property type="entry name" value="DUF4160"/>
</dbReference>
<name>A0A318EDW7_9GAMM</name>
<reference evidence="1 2" key="1">
    <citation type="submission" date="2018-04" db="EMBL/GenBank/DDBJ databases">
        <title>Genomic Encyclopedia of Type Strains, Phase IV (KMG-IV): sequencing the most valuable type-strain genomes for metagenomic binning, comparative biology and taxonomic classification.</title>
        <authorList>
            <person name="Goeker M."/>
        </authorList>
    </citation>
    <scope>NUCLEOTIDE SEQUENCE [LARGE SCALE GENOMIC DNA]</scope>
    <source>
        <strain evidence="1 2">DSM 104150</strain>
    </source>
</reference>
<dbReference type="Proteomes" id="UP000248330">
    <property type="component" value="Unassembled WGS sequence"/>
</dbReference>
<sequence length="80" mass="9215">MPVVLRIGPYRLFFYSNENDEPPHIHVQRERALAKFWLRPVALASSTGFSARELTRLSRVVQENAALLVEAWNEFFGAAR</sequence>
<keyword evidence="2" id="KW-1185">Reference proteome</keyword>
<comment type="caution">
    <text evidence="1">The sequence shown here is derived from an EMBL/GenBank/DDBJ whole genome shotgun (WGS) entry which is preliminary data.</text>
</comment>
<evidence type="ECO:0000313" key="2">
    <source>
        <dbReference type="Proteomes" id="UP000248330"/>
    </source>
</evidence>
<gene>
    <name evidence="1" type="ORF">C8D93_103400</name>
</gene>
<dbReference type="OrthoDB" id="122670at2"/>
<evidence type="ECO:0000313" key="1">
    <source>
        <dbReference type="EMBL" id="PXV69824.1"/>
    </source>
</evidence>
<dbReference type="RefSeq" id="WP_110264814.1">
    <property type="nucleotide sequence ID" value="NZ_CAKZQT010000029.1"/>
</dbReference>
<accession>A0A318EDW7</accession>